<gene>
    <name evidence="1" type="ORF">GCM10010411_92750</name>
</gene>
<dbReference type="Proteomes" id="UP001501509">
    <property type="component" value="Unassembled WGS sequence"/>
</dbReference>
<accession>A0ABP6D866</accession>
<evidence type="ECO:0000313" key="2">
    <source>
        <dbReference type="Proteomes" id="UP001501509"/>
    </source>
</evidence>
<proteinExistence type="predicted"/>
<comment type="caution">
    <text evidence="1">The sequence shown here is derived from an EMBL/GenBank/DDBJ whole genome shotgun (WGS) entry which is preliminary data.</text>
</comment>
<reference evidence="2" key="1">
    <citation type="journal article" date="2019" name="Int. J. Syst. Evol. Microbiol.">
        <title>The Global Catalogue of Microorganisms (GCM) 10K type strain sequencing project: providing services to taxonomists for standard genome sequencing and annotation.</title>
        <authorList>
            <consortium name="The Broad Institute Genomics Platform"/>
            <consortium name="The Broad Institute Genome Sequencing Center for Infectious Disease"/>
            <person name="Wu L."/>
            <person name="Ma J."/>
        </authorList>
    </citation>
    <scope>NUCLEOTIDE SEQUENCE [LARGE SCALE GENOMIC DNA]</scope>
    <source>
        <strain evidence="2">JCM 6833</strain>
    </source>
</reference>
<dbReference type="EMBL" id="BAAATD010000024">
    <property type="protein sequence ID" value="GAA2638271.1"/>
    <property type="molecule type" value="Genomic_DNA"/>
</dbReference>
<evidence type="ECO:0000313" key="1">
    <source>
        <dbReference type="EMBL" id="GAA2638271.1"/>
    </source>
</evidence>
<keyword evidence="2" id="KW-1185">Reference proteome</keyword>
<organism evidence="1 2">
    <name type="scientific">Actinomadura fulvescens</name>
    <dbReference type="NCBI Taxonomy" id="46160"/>
    <lineage>
        <taxon>Bacteria</taxon>
        <taxon>Bacillati</taxon>
        <taxon>Actinomycetota</taxon>
        <taxon>Actinomycetes</taxon>
        <taxon>Streptosporangiales</taxon>
        <taxon>Thermomonosporaceae</taxon>
        <taxon>Actinomadura</taxon>
    </lineage>
</organism>
<sequence>MVWSGCSSLAHGDQFGTLGLLDNEIMARATVRGRDMAMTRITGNVSNLYWTTFAAVWMVEEGFVCTRHAEPRTPDRPRPVGRVGHCNGDRCAQVRWKRGVA</sequence>
<name>A0ABP6D866_9ACTN</name>
<protein>
    <submittedName>
        <fullName evidence="1">Uncharacterized protein</fullName>
    </submittedName>
</protein>